<feature type="transmembrane region" description="Helical" evidence="6">
    <location>
        <begin position="243"/>
        <end position="262"/>
    </location>
</feature>
<feature type="transmembrane region" description="Helical" evidence="6">
    <location>
        <begin position="116"/>
        <end position="138"/>
    </location>
</feature>
<dbReference type="Pfam" id="PF00916">
    <property type="entry name" value="Sulfate_transp"/>
    <property type="match status" value="1"/>
</dbReference>
<feature type="transmembrane region" description="Helical" evidence="6">
    <location>
        <begin position="507"/>
        <end position="538"/>
    </location>
</feature>
<keyword evidence="4 6" id="KW-0472">Membrane</keyword>
<evidence type="ECO:0000256" key="6">
    <source>
        <dbReference type="SAM" id="Phobius"/>
    </source>
</evidence>
<evidence type="ECO:0000313" key="8">
    <source>
        <dbReference type="EMBL" id="KAJ3483356.1"/>
    </source>
</evidence>
<gene>
    <name evidence="8" type="ORF">NLI96_g6368</name>
</gene>
<dbReference type="InterPro" id="IPR001902">
    <property type="entry name" value="SLC26A/SulP_fam"/>
</dbReference>
<feature type="transmembrane region" description="Helical" evidence="6">
    <location>
        <begin position="150"/>
        <end position="169"/>
    </location>
</feature>
<keyword evidence="2 6" id="KW-0812">Transmembrane</keyword>
<evidence type="ECO:0000256" key="5">
    <source>
        <dbReference type="SAM" id="MobiDB-lite"/>
    </source>
</evidence>
<evidence type="ECO:0000256" key="1">
    <source>
        <dbReference type="ARBA" id="ARBA00004141"/>
    </source>
</evidence>
<dbReference type="AlphaFoldDB" id="A0AAD5V3H3"/>
<feature type="transmembrane region" description="Helical" evidence="6">
    <location>
        <begin position="208"/>
        <end position="231"/>
    </location>
</feature>
<feature type="region of interest" description="Disordered" evidence="5">
    <location>
        <begin position="1"/>
        <end position="95"/>
    </location>
</feature>
<keyword evidence="9" id="KW-1185">Reference proteome</keyword>
<name>A0AAD5V3H3_9APHY</name>
<dbReference type="PROSITE" id="PS50801">
    <property type="entry name" value="STAS"/>
    <property type="match status" value="1"/>
</dbReference>
<evidence type="ECO:0000313" key="9">
    <source>
        <dbReference type="Proteomes" id="UP001212997"/>
    </source>
</evidence>
<dbReference type="Gene3D" id="3.30.750.24">
    <property type="entry name" value="STAS domain"/>
    <property type="match status" value="1"/>
</dbReference>
<dbReference type="Proteomes" id="UP001212997">
    <property type="component" value="Unassembled WGS sequence"/>
</dbReference>
<dbReference type="NCBIfam" id="TIGR00815">
    <property type="entry name" value="sulP"/>
    <property type="match status" value="1"/>
</dbReference>
<evidence type="ECO:0000256" key="4">
    <source>
        <dbReference type="ARBA" id="ARBA00023136"/>
    </source>
</evidence>
<evidence type="ECO:0000256" key="2">
    <source>
        <dbReference type="ARBA" id="ARBA00022692"/>
    </source>
</evidence>
<feature type="transmembrane region" description="Helical" evidence="6">
    <location>
        <begin position="321"/>
        <end position="340"/>
    </location>
</feature>
<feature type="domain" description="STAS" evidence="7">
    <location>
        <begin position="563"/>
        <end position="689"/>
    </location>
</feature>
<comment type="subcellular location">
    <subcellularLocation>
        <location evidence="1">Membrane</location>
        <topology evidence="1">Multi-pass membrane protein</topology>
    </subcellularLocation>
</comment>
<dbReference type="InterPro" id="IPR011547">
    <property type="entry name" value="SLC26A/SulP_dom"/>
</dbReference>
<dbReference type="GO" id="GO:0016020">
    <property type="term" value="C:membrane"/>
    <property type="evidence" value="ECO:0007669"/>
    <property type="project" value="UniProtKB-SubCell"/>
</dbReference>
<reference evidence="8" key="1">
    <citation type="submission" date="2022-07" db="EMBL/GenBank/DDBJ databases">
        <title>Genome Sequence of Physisporinus lineatus.</title>
        <authorList>
            <person name="Buettner E."/>
        </authorList>
    </citation>
    <scope>NUCLEOTIDE SEQUENCE</scope>
    <source>
        <strain evidence="8">VT162</strain>
    </source>
</reference>
<feature type="compositionally biased region" description="Low complexity" evidence="5">
    <location>
        <begin position="24"/>
        <end position="39"/>
    </location>
</feature>
<feature type="transmembrane region" description="Helical" evidence="6">
    <location>
        <begin position="417"/>
        <end position="437"/>
    </location>
</feature>
<dbReference type="Pfam" id="PF01740">
    <property type="entry name" value="STAS"/>
    <property type="match status" value="1"/>
</dbReference>
<comment type="caution">
    <text evidence="8">The sequence shown here is derived from an EMBL/GenBank/DDBJ whole genome shotgun (WGS) entry which is preliminary data.</text>
</comment>
<dbReference type="InterPro" id="IPR036513">
    <property type="entry name" value="STAS_dom_sf"/>
</dbReference>
<sequence length="698" mass="75864">MDPKHAGSSEDKSSSFLAKGLQHRAPASRASAASSLRAAFGEVHASGSRTPRTPGTLDEGAPLLADPEDDLERGSQYGSASQSTERGREPPYTPVRKASTMAKVKYYIPSTAWIPAYSWSLLAGDILAGLTVASMLIPQSVSYASSLAKLSPVTGLFSASIPGIVYAFMGTSRQLNVAPEAALSLLVGQAVSEILTSDPHNIPKNPDAVALAVSTVLTFQVGLISFCLGFFRLGFLDVVLSRALLRGFISAVAFVIMVEQLIPMFGLAALSKVARPHSTLDKAIFLFHNVTQAQRLPTIVSFSALGILVGSRIVKNRFQRYWFIYRLPEVFLVVVVATVLSSEFKWDKQGIDILGSVPINTGDSFIEFPLGPATLPYLRKTTSTAVLLAVAGFLDSIVAAKQNASKYGYSISPNRELVALGMANLVGSFIPGTLPAYGSITRSKVNGDVGARTQMASLVCSGLVLLATFFLLPWLYFLPKCVLAAILLAEAPHDIAFYFKMRAWVDLLLMSLTFVFTIIWNVEVGILVSVVCSLLMVVHRSSRPRLTILGRIPGTDRWKSVPENPDAEDTPGVLIVRIRENLDFANTAQLKERLRRLELYGHDKHHPSEEPHRHSTNVLVFHMADVDTIDASALQIILEIVDTYSSRGVGIYVTHLTKEAREAFEQAGIVKRLGENNFCENVATAMSRIEKSGVIERS</sequence>
<accession>A0AAD5V3H3</accession>
<dbReference type="InterPro" id="IPR002645">
    <property type="entry name" value="STAS_dom"/>
</dbReference>
<feature type="compositionally biased region" description="Basic and acidic residues" evidence="5">
    <location>
        <begin position="1"/>
        <end position="13"/>
    </location>
</feature>
<dbReference type="PANTHER" id="PTHR11814">
    <property type="entry name" value="SULFATE TRANSPORTER"/>
    <property type="match status" value="1"/>
</dbReference>
<evidence type="ECO:0000256" key="3">
    <source>
        <dbReference type="ARBA" id="ARBA00022989"/>
    </source>
</evidence>
<evidence type="ECO:0000259" key="7">
    <source>
        <dbReference type="PROSITE" id="PS50801"/>
    </source>
</evidence>
<dbReference type="GO" id="GO:0055085">
    <property type="term" value="P:transmembrane transport"/>
    <property type="evidence" value="ECO:0007669"/>
    <property type="project" value="InterPro"/>
</dbReference>
<feature type="transmembrane region" description="Helical" evidence="6">
    <location>
        <begin position="458"/>
        <end position="477"/>
    </location>
</feature>
<proteinExistence type="predicted"/>
<dbReference type="SUPFAM" id="SSF52091">
    <property type="entry name" value="SpoIIaa-like"/>
    <property type="match status" value="1"/>
</dbReference>
<dbReference type="CDD" id="cd07042">
    <property type="entry name" value="STAS_SulP_like_sulfate_transporter"/>
    <property type="match status" value="1"/>
</dbReference>
<organism evidence="8 9">
    <name type="scientific">Meripilus lineatus</name>
    <dbReference type="NCBI Taxonomy" id="2056292"/>
    <lineage>
        <taxon>Eukaryota</taxon>
        <taxon>Fungi</taxon>
        <taxon>Dikarya</taxon>
        <taxon>Basidiomycota</taxon>
        <taxon>Agaricomycotina</taxon>
        <taxon>Agaricomycetes</taxon>
        <taxon>Polyporales</taxon>
        <taxon>Meripilaceae</taxon>
        <taxon>Meripilus</taxon>
    </lineage>
</organism>
<dbReference type="EMBL" id="JANAWD010000231">
    <property type="protein sequence ID" value="KAJ3483356.1"/>
    <property type="molecule type" value="Genomic_DNA"/>
</dbReference>
<keyword evidence="3 6" id="KW-1133">Transmembrane helix</keyword>
<protein>
    <recommendedName>
        <fullName evidence="7">STAS domain-containing protein</fullName>
    </recommendedName>
</protein>